<evidence type="ECO:0000313" key="3">
    <source>
        <dbReference type="EMBL" id="MEN2789298.1"/>
    </source>
</evidence>
<dbReference type="EMBL" id="JBDIME010000004">
    <property type="protein sequence ID" value="MEN2789298.1"/>
    <property type="molecule type" value="Genomic_DNA"/>
</dbReference>
<dbReference type="InterPro" id="IPR015813">
    <property type="entry name" value="Pyrv/PenolPyrv_kinase-like_dom"/>
</dbReference>
<dbReference type="InterPro" id="IPR006311">
    <property type="entry name" value="TAT_signal"/>
</dbReference>
<dbReference type="RefSeq" id="WP_343887401.1">
    <property type="nucleotide sequence ID" value="NZ_BAAAEH010000002.1"/>
</dbReference>
<feature type="signal peptide" evidence="2">
    <location>
        <begin position="1"/>
        <end position="26"/>
    </location>
</feature>
<dbReference type="Gene3D" id="3.20.20.60">
    <property type="entry name" value="Phosphoenolpyruvate-binding domains"/>
    <property type="match status" value="1"/>
</dbReference>
<evidence type="ECO:0008006" key="5">
    <source>
        <dbReference type="Google" id="ProtNLM"/>
    </source>
</evidence>
<evidence type="ECO:0000256" key="2">
    <source>
        <dbReference type="SAM" id="SignalP"/>
    </source>
</evidence>
<organism evidence="3 4">
    <name type="scientific">Sphingomonas oligophenolica</name>
    <dbReference type="NCBI Taxonomy" id="301154"/>
    <lineage>
        <taxon>Bacteria</taxon>
        <taxon>Pseudomonadati</taxon>
        <taxon>Pseudomonadota</taxon>
        <taxon>Alphaproteobacteria</taxon>
        <taxon>Sphingomonadales</taxon>
        <taxon>Sphingomonadaceae</taxon>
        <taxon>Sphingomonas</taxon>
    </lineage>
</organism>
<dbReference type="PROSITE" id="PS51318">
    <property type="entry name" value="TAT"/>
    <property type="match status" value="1"/>
</dbReference>
<dbReference type="InterPro" id="IPR040442">
    <property type="entry name" value="Pyrv_kinase-like_dom_sf"/>
</dbReference>
<evidence type="ECO:0000313" key="4">
    <source>
        <dbReference type="Proteomes" id="UP001419910"/>
    </source>
</evidence>
<comment type="caution">
    <text evidence="3">The sequence shown here is derived from an EMBL/GenBank/DDBJ whole genome shotgun (WGS) entry which is preliminary data.</text>
</comment>
<dbReference type="Proteomes" id="UP001419910">
    <property type="component" value="Unassembled WGS sequence"/>
</dbReference>
<reference evidence="3 4" key="1">
    <citation type="submission" date="2024-05" db="EMBL/GenBank/DDBJ databases">
        <authorList>
            <person name="Liu Q."/>
            <person name="Xin Y.-H."/>
        </authorList>
    </citation>
    <scope>NUCLEOTIDE SEQUENCE [LARGE SCALE GENOMIC DNA]</scope>
    <source>
        <strain evidence="3 4">CGMCC 1.10181</strain>
    </source>
</reference>
<protein>
    <recommendedName>
        <fullName evidence="5">HpcH/HpaI aldolase/citrate lyase domain-containing protein</fullName>
    </recommendedName>
</protein>
<name>A0ABU9Y0G4_9SPHN</name>
<feature type="chain" id="PRO_5047064281" description="HpcH/HpaI aldolase/citrate lyase domain-containing protein" evidence="2">
    <location>
        <begin position="27"/>
        <end position="358"/>
    </location>
</feature>
<dbReference type="SUPFAM" id="SSF51621">
    <property type="entry name" value="Phosphoenolpyruvate/pyruvate domain"/>
    <property type="match status" value="1"/>
</dbReference>
<proteinExistence type="predicted"/>
<sequence>MSMNKRDFLTASAGLGAAFMATGALAQAGPGPRSAPPVNSGVQPSSVDPHYKPRRINKAIELWEDGQAVYYTGTGTGPGVDPYAQGVRMARTWADALCYECEHGALDFTAIREFMRGLRDGGPTRSGHRFPAVFVSTPIIGLDEAYMRANSWVLGQLLDCGVMGIHICHARDPKAIQVAAQMAVRYPFDYPDTPKVPMRGLRGSSAGYAAEIWGVTGNKYCHIADTWPLNPRGELFFGVKIEDTIADMNVAQTLAVPGITMAEWGPGDHNYWLKGLDAIPEDEPMPRDIGARPDMQAVRQRVLDLCRKNNLKFLNSGTPDASMSDYIIKQLQDGAMVIESREDTAIIGREFSKRKMPV</sequence>
<evidence type="ECO:0000256" key="1">
    <source>
        <dbReference type="SAM" id="MobiDB-lite"/>
    </source>
</evidence>
<accession>A0ABU9Y0G4</accession>
<feature type="region of interest" description="Disordered" evidence="1">
    <location>
        <begin position="28"/>
        <end position="50"/>
    </location>
</feature>
<gene>
    <name evidence="3" type="ORF">ABC974_06660</name>
</gene>
<keyword evidence="4" id="KW-1185">Reference proteome</keyword>
<keyword evidence="2" id="KW-0732">Signal</keyword>